<dbReference type="InterPro" id="IPR037401">
    <property type="entry name" value="SnoaL-like"/>
</dbReference>
<gene>
    <name evidence="2" type="ORF">SAMN05192580_1865</name>
</gene>
<keyword evidence="3" id="KW-1185">Reference proteome</keyword>
<dbReference type="EMBL" id="FOZG01000001">
    <property type="protein sequence ID" value="SFR92061.1"/>
    <property type="molecule type" value="Genomic_DNA"/>
</dbReference>
<dbReference type="Proteomes" id="UP000198824">
    <property type="component" value="Unassembled WGS sequence"/>
</dbReference>
<evidence type="ECO:0000313" key="2">
    <source>
        <dbReference type="EMBL" id="SFR92061.1"/>
    </source>
</evidence>
<dbReference type="InterPro" id="IPR032710">
    <property type="entry name" value="NTF2-like_dom_sf"/>
</dbReference>
<reference evidence="2 3" key="1">
    <citation type="submission" date="2016-10" db="EMBL/GenBank/DDBJ databases">
        <authorList>
            <person name="de Groot N.N."/>
        </authorList>
    </citation>
    <scope>NUCLEOTIDE SEQUENCE [LARGE SCALE GENOMIC DNA]</scope>
    <source>
        <strain evidence="2 3">S5-249</strain>
    </source>
</reference>
<sequence>MSDAVHITNLLYRYAELMDLGDLTGVAGLFAHATIKMGGGTTLHGADAMLALWRANVKLHPCGTPRTKHVITNPIVEIDDGGERATCRSYYTVLQAAPGVPLQVIGAGRYHDGFEKVDGTWRFATRDYSMFDLHGDLTQHLLIQPPAQS</sequence>
<dbReference type="STRING" id="1166337.SAMN05192580_1865"/>
<dbReference type="RefSeq" id="WP_093313468.1">
    <property type="nucleotide sequence ID" value="NZ_FOZG01000001.1"/>
</dbReference>
<name>A0A1I6KLH3_9SPHN</name>
<organism evidence="2 3">
    <name type="scientific">Sphingomonas jatrophae</name>
    <dbReference type="NCBI Taxonomy" id="1166337"/>
    <lineage>
        <taxon>Bacteria</taxon>
        <taxon>Pseudomonadati</taxon>
        <taxon>Pseudomonadota</taxon>
        <taxon>Alphaproteobacteria</taxon>
        <taxon>Sphingomonadales</taxon>
        <taxon>Sphingomonadaceae</taxon>
        <taxon>Sphingomonas</taxon>
    </lineage>
</organism>
<evidence type="ECO:0000259" key="1">
    <source>
        <dbReference type="Pfam" id="PF13577"/>
    </source>
</evidence>
<dbReference type="AlphaFoldDB" id="A0A1I6KLH3"/>
<dbReference type="CDD" id="cd00531">
    <property type="entry name" value="NTF2_like"/>
    <property type="match status" value="1"/>
</dbReference>
<dbReference type="OrthoDB" id="581683at2"/>
<dbReference type="SUPFAM" id="SSF54427">
    <property type="entry name" value="NTF2-like"/>
    <property type="match status" value="1"/>
</dbReference>
<accession>A0A1I6KLH3</accession>
<dbReference type="Gene3D" id="3.10.450.50">
    <property type="match status" value="1"/>
</dbReference>
<protein>
    <submittedName>
        <fullName evidence="2">SnoaL-like domain-containing protein</fullName>
    </submittedName>
</protein>
<dbReference type="Pfam" id="PF13577">
    <property type="entry name" value="SnoaL_4"/>
    <property type="match status" value="1"/>
</dbReference>
<evidence type="ECO:0000313" key="3">
    <source>
        <dbReference type="Proteomes" id="UP000198824"/>
    </source>
</evidence>
<feature type="domain" description="SnoaL-like" evidence="1">
    <location>
        <begin position="3"/>
        <end position="126"/>
    </location>
</feature>
<proteinExistence type="predicted"/>